<evidence type="ECO:0000313" key="2">
    <source>
        <dbReference type="Proteomes" id="UP001333110"/>
    </source>
</evidence>
<dbReference type="EMBL" id="JAUNZN010000003">
    <property type="protein sequence ID" value="KAK4823325.1"/>
    <property type="molecule type" value="Genomic_DNA"/>
</dbReference>
<dbReference type="Proteomes" id="UP001333110">
    <property type="component" value="Unassembled WGS sequence"/>
</dbReference>
<gene>
    <name evidence="1" type="ORF">QYF61_000927</name>
</gene>
<comment type="caution">
    <text evidence="1">The sequence shown here is derived from an EMBL/GenBank/DDBJ whole genome shotgun (WGS) entry which is preliminary data.</text>
</comment>
<keyword evidence="2" id="KW-1185">Reference proteome</keyword>
<proteinExistence type="predicted"/>
<organism evidence="1 2">
    <name type="scientific">Mycteria americana</name>
    <name type="common">Wood stork</name>
    <dbReference type="NCBI Taxonomy" id="33587"/>
    <lineage>
        <taxon>Eukaryota</taxon>
        <taxon>Metazoa</taxon>
        <taxon>Chordata</taxon>
        <taxon>Craniata</taxon>
        <taxon>Vertebrata</taxon>
        <taxon>Euteleostomi</taxon>
        <taxon>Archelosauria</taxon>
        <taxon>Archosauria</taxon>
        <taxon>Dinosauria</taxon>
        <taxon>Saurischia</taxon>
        <taxon>Theropoda</taxon>
        <taxon>Coelurosauria</taxon>
        <taxon>Aves</taxon>
        <taxon>Neognathae</taxon>
        <taxon>Neoaves</taxon>
        <taxon>Aequornithes</taxon>
        <taxon>Ciconiiformes</taxon>
        <taxon>Ciconiidae</taxon>
        <taxon>Mycteria</taxon>
    </lineage>
</organism>
<evidence type="ECO:0000313" key="1">
    <source>
        <dbReference type="EMBL" id="KAK4823325.1"/>
    </source>
</evidence>
<accession>A0AAN7S053</accession>
<reference evidence="1 2" key="1">
    <citation type="journal article" date="2023" name="J. Hered.">
        <title>Chromosome-level genome of the wood stork (Mycteria americana) provides insight into avian chromosome evolution.</title>
        <authorList>
            <person name="Flamio R. Jr."/>
            <person name="Ramstad K.M."/>
        </authorList>
    </citation>
    <scope>NUCLEOTIDE SEQUENCE [LARGE SCALE GENOMIC DNA]</scope>
    <source>
        <strain evidence="1">JAX WOST 10</strain>
    </source>
</reference>
<name>A0AAN7S053_MYCAM</name>
<dbReference type="AlphaFoldDB" id="A0AAN7S053"/>
<sequence>MSQPGLDPSPGRCLMPGPGAPPALLCFVQLYHKGKSTVSRDNSFGRLTLASLVGRRELAHSENYSKVSQKLEKGEKNHRIIECFGLEGTFTGHLVQPPLQEQGHLQLDQVARSPIQPDLECFQGWGLHYLSGQPVPALFKYWKAAIRSPRSLLFSRLNNPNSLSLSLEVLQPLDHFCGPPLDLLQQLHVLLVLRAPELDTVLQVRSHQSRAEAQNHLPRPAGHTSFDAAQDTVGLLGCERTLRTHVQLFIHQYPQVLFRRAALNHIIPQPVLKPRITPTQVTLHLASLNLMRFTQAHFSSLSKSLWMTSHPSGVSTATTQLATTQLGVICKLSESALDLAVNVIDENIEKHWSQYGPLRNTTCHQSPPGH</sequence>
<protein>
    <submittedName>
        <fullName evidence="1">Uncharacterized protein</fullName>
    </submittedName>
</protein>